<name>A0A429ZUN3_9ENTE</name>
<dbReference type="SFLD" id="SFLDG01129">
    <property type="entry name" value="C1.5:_HAD__Beta-PGM__Phosphata"/>
    <property type="match status" value="1"/>
</dbReference>
<dbReference type="PRINTS" id="PR00413">
    <property type="entry name" value="HADHALOGNASE"/>
</dbReference>
<dbReference type="PANTHER" id="PTHR43611:SF3">
    <property type="entry name" value="FLAVIN MONONUCLEOTIDE HYDROLASE 1, CHLOROPLATIC"/>
    <property type="match status" value="1"/>
</dbReference>
<dbReference type="SUPFAM" id="SSF56784">
    <property type="entry name" value="HAD-like"/>
    <property type="match status" value="1"/>
</dbReference>
<accession>A0A429ZUN3</accession>
<dbReference type="SFLD" id="SFLDS00003">
    <property type="entry name" value="Haloacid_Dehalogenase"/>
    <property type="match status" value="1"/>
</dbReference>
<evidence type="ECO:0000313" key="2">
    <source>
        <dbReference type="Proteomes" id="UP000287239"/>
    </source>
</evidence>
<evidence type="ECO:0008006" key="3">
    <source>
        <dbReference type="Google" id="ProtNLM"/>
    </source>
</evidence>
<dbReference type="NCBIfam" id="TIGR01549">
    <property type="entry name" value="HAD-SF-IA-v1"/>
    <property type="match status" value="1"/>
</dbReference>
<dbReference type="CDD" id="cd02603">
    <property type="entry name" value="HAD_sEH-N_like"/>
    <property type="match status" value="1"/>
</dbReference>
<dbReference type="Pfam" id="PF00702">
    <property type="entry name" value="Hydrolase"/>
    <property type="match status" value="1"/>
</dbReference>
<dbReference type="InterPro" id="IPR023214">
    <property type="entry name" value="HAD_sf"/>
</dbReference>
<proteinExistence type="predicted"/>
<sequence length="222" mass="25071">MIGVIDLGGISMIKTIFFDFDGVITVDAKGSLSFANYIVSQTGIDKTLFLEKYRGFGQRLLTGEVNHLDIWSDLNKALNADLPVSLIEEAFIATPINEEMIALIKELKTSGYKIGLITDNKADRMKTLFDHHQWQELFDVLGISAHVGSRKNQPEIYHYVLNEAGVQPEEAVFIDNTLKNLEIPKEIGFQTIFFDNQGQDVPLLKNELEKLALRQIVWMAKI</sequence>
<dbReference type="InterPro" id="IPR006439">
    <property type="entry name" value="HAD-SF_hydro_IA"/>
</dbReference>
<dbReference type="NCBIfam" id="TIGR01509">
    <property type="entry name" value="HAD-SF-IA-v3"/>
    <property type="match status" value="1"/>
</dbReference>
<keyword evidence="2" id="KW-1185">Reference proteome</keyword>
<dbReference type="Gene3D" id="3.40.50.1000">
    <property type="entry name" value="HAD superfamily/HAD-like"/>
    <property type="match status" value="1"/>
</dbReference>
<dbReference type="AlphaFoldDB" id="A0A429ZUN3"/>
<dbReference type="OrthoDB" id="9809962at2"/>
<comment type="caution">
    <text evidence="1">The sequence shown here is derived from an EMBL/GenBank/DDBJ whole genome shotgun (WGS) entry which is preliminary data.</text>
</comment>
<dbReference type="EMBL" id="NGJU01000002">
    <property type="protein sequence ID" value="RST97395.1"/>
    <property type="molecule type" value="Genomic_DNA"/>
</dbReference>
<dbReference type="Proteomes" id="UP000287239">
    <property type="component" value="Unassembled WGS sequence"/>
</dbReference>
<dbReference type="InterPro" id="IPR036412">
    <property type="entry name" value="HAD-like_sf"/>
</dbReference>
<evidence type="ECO:0000313" key="1">
    <source>
        <dbReference type="EMBL" id="RST97395.1"/>
    </source>
</evidence>
<organism evidence="1 2">
    <name type="scientific">Vagococcus salmoninarum</name>
    <dbReference type="NCBI Taxonomy" id="2739"/>
    <lineage>
        <taxon>Bacteria</taxon>
        <taxon>Bacillati</taxon>
        <taxon>Bacillota</taxon>
        <taxon>Bacilli</taxon>
        <taxon>Lactobacillales</taxon>
        <taxon>Enterococcaceae</taxon>
        <taxon>Vagococcus</taxon>
    </lineage>
</organism>
<gene>
    <name evidence="1" type="ORF">CBF35_01635</name>
</gene>
<reference evidence="1 2" key="1">
    <citation type="submission" date="2017-05" db="EMBL/GenBank/DDBJ databases">
        <title>Vagococcus spp. assemblies.</title>
        <authorList>
            <person name="Gulvik C.A."/>
        </authorList>
    </citation>
    <scope>NUCLEOTIDE SEQUENCE [LARGE SCALE GENOMIC DNA]</scope>
    <source>
        <strain evidence="1 2">NCFB 2777</strain>
    </source>
</reference>
<protein>
    <recommendedName>
        <fullName evidence="3">Hydrolase</fullName>
    </recommendedName>
</protein>
<dbReference type="PANTHER" id="PTHR43611">
    <property type="entry name" value="ALPHA-D-GLUCOSE 1-PHOSPHATE PHOSPHATASE"/>
    <property type="match status" value="1"/>
</dbReference>